<dbReference type="EMBL" id="JBHSBW010000003">
    <property type="protein sequence ID" value="MFC4209823.1"/>
    <property type="molecule type" value="Genomic_DNA"/>
</dbReference>
<name>A0ABV8P4M0_9SPHI</name>
<accession>A0ABV8P4M0</accession>
<evidence type="ECO:0000313" key="2">
    <source>
        <dbReference type="Proteomes" id="UP001595789"/>
    </source>
</evidence>
<keyword evidence="2" id="KW-1185">Reference proteome</keyword>
<dbReference type="Proteomes" id="UP001595789">
    <property type="component" value="Unassembled WGS sequence"/>
</dbReference>
<dbReference type="RefSeq" id="WP_378981089.1">
    <property type="nucleotide sequence ID" value="NZ_JBHSBW010000003.1"/>
</dbReference>
<comment type="caution">
    <text evidence="1">The sequence shown here is derived from an EMBL/GenBank/DDBJ whole genome shotgun (WGS) entry which is preliminary data.</text>
</comment>
<dbReference type="Gene3D" id="2.40.70.10">
    <property type="entry name" value="Acid Proteases"/>
    <property type="match status" value="1"/>
</dbReference>
<gene>
    <name evidence="1" type="ORF">ACFOWA_01440</name>
</gene>
<sequence length="317" mass="36213">MQRFKIFFLLLNLSFGYSISQVKAQVFEKTAELHGDSLVFPLTIINAFPFISATVNGVSGKFMFDTGNQFSIDINDNYIKLPNKKVKGKGVVASGQSYKKNVNDTIREVKFKNGLTYQNLENITSGNYEFLQKYITPDCLGYIGHNFFKGYLFKLDYLRRKITFYKNSSERSMSNDFLANEKVLAVIDFETRKLPNHPLVKLKIDKVDVLAAFDTGQFGSLQLDYPSNESLKRKGSVLFSGTDGEGDTLLTVKNITMGGKFKTTLKGVELTNFEDTQIIRKALGIVEPNILDIGYRFFSQYKTVWDYNRKKIYILEY</sequence>
<evidence type="ECO:0000313" key="1">
    <source>
        <dbReference type="EMBL" id="MFC4209823.1"/>
    </source>
</evidence>
<reference evidence="2" key="1">
    <citation type="journal article" date="2019" name="Int. J. Syst. Evol. Microbiol.">
        <title>The Global Catalogue of Microorganisms (GCM) 10K type strain sequencing project: providing services to taxonomists for standard genome sequencing and annotation.</title>
        <authorList>
            <consortium name="The Broad Institute Genomics Platform"/>
            <consortium name="The Broad Institute Genome Sequencing Center for Infectious Disease"/>
            <person name="Wu L."/>
            <person name="Ma J."/>
        </authorList>
    </citation>
    <scope>NUCLEOTIDE SEQUENCE [LARGE SCALE GENOMIC DNA]</scope>
    <source>
        <strain evidence="2">CCM 8691</strain>
    </source>
</reference>
<evidence type="ECO:0008006" key="3">
    <source>
        <dbReference type="Google" id="ProtNLM"/>
    </source>
</evidence>
<dbReference type="InterPro" id="IPR021109">
    <property type="entry name" value="Peptidase_aspartic_dom_sf"/>
</dbReference>
<organism evidence="1 2">
    <name type="scientific">Pedobacter lithocola</name>
    <dbReference type="NCBI Taxonomy" id="1908239"/>
    <lineage>
        <taxon>Bacteria</taxon>
        <taxon>Pseudomonadati</taxon>
        <taxon>Bacteroidota</taxon>
        <taxon>Sphingobacteriia</taxon>
        <taxon>Sphingobacteriales</taxon>
        <taxon>Sphingobacteriaceae</taxon>
        <taxon>Pedobacter</taxon>
    </lineage>
</organism>
<proteinExistence type="predicted"/>
<protein>
    <recommendedName>
        <fullName evidence="3">Aspartyl protease</fullName>
    </recommendedName>
</protein>